<dbReference type="GO" id="GO:0001725">
    <property type="term" value="C:stress fiber"/>
    <property type="evidence" value="ECO:0007669"/>
    <property type="project" value="TreeGrafter"/>
</dbReference>
<gene>
    <name evidence="7 9 10" type="ORF">SRAE_X000171700</name>
</gene>
<dbReference type="WormBase" id="SRAE_X000171700">
    <property type="protein sequence ID" value="SRP01458"/>
    <property type="gene ID" value="WBGene00267292"/>
</dbReference>
<dbReference type="SMART" id="SM00132">
    <property type="entry name" value="LIM"/>
    <property type="match status" value="3"/>
</dbReference>
<evidence type="ECO:0000313" key="8">
    <source>
        <dbReference type="Proteomes" id="UP000035682"/>
    </source>
</evidence>
<proteinExistence type="predicted"/>
<keyword evidence="8" id="KW-1185">Reference proteome</keyword>
<evidence type="ECO:0000256" key="4">
    <source>
        <dbReference type="ARBA" id="ARBA00023038"/>
    </source>
</evidence>
<reference evidence="8" key="1">
    <citation type="submission" date="2014-09" db="EMBL/GenBank/DDBJ databases">
        <authorList>
            <person name="Martin A.A."/>
        </authorList>
    </citation>
    <scope>NUCLEOTIDE SEQUENCE</scope>
    <source>
        <strain evidence="8">ED321</strain>
    </source>
</reference>
<dbReference type="CTD" id="36384786"/>
<name>A0A090KRG2_STRRB</name>
<dbReference type="GO" id="GO:0005925">
    <property type="term" value="C:focal adhesion"/>
    <property type="evidence" value="ECO:0007669"/>
    <property type="project" value="TreeGrafter"/>
</dbReference>
<sequence>MSYLSPLPYYPVPRDRLRRSRSAFDIRRNQKFEDAIESVKEECHSPRRHLLHPLYSNPQRYYHLANGHQRIVTETEIYPKLRRLGESPRSVEPTQLCERQIEFPTPGNWKNIENYGQFRQPSPGKSVLATSSCINTPSSIHYNNRNSNLLGNSSTATSKYEEKFLQKPKKEDFYVPSNDNFLNNSNFSTLSNLQQNKSYNISLPLTTSYNKIHDTIPINIKNTFTTTDPYNNTQTTTTTYSYTVNDSNNEQNLRDNIYPFQQSYNTLSNFPYSNEQSYSNIVDNNFIRDPKAFIHEFATKTLISDIKNSEEYRENPEILPILNKNKKEKSFVEELRDSSLTQSQKYSNQFQKSLLQDNPLPRSFNNFYQTNSSTKGTDELNDLIRDMQIKLSSPIDLNIVPENKETSNKITKTELSSNYTTSQYSANSTMSTSKIGNDNHILEQTSSYICYKCNQIIQPDRPGVTALGNFYHVECFVCEGCGKQLAGSSFYNVQGKCFCEVDYVNSLEKCLKCHLPIKQKILRALGGAYHPECFVCQNCNKSLDGVGFTTNKENEPHCMHCFHEKYSPRCATCLKPIAPAHNETEVPRIIAMDKSYHVECYRCEDCGLQLNSKIEGKGCYPIESRLFCKACNQKRLS</sequence>
<reference evidence="9" key="3">
    <citation type="submission" date="2020-12" db="UniProtKB">
        <authorList>
            <consortium name="WormBaseParasite"/>
        </authorList>
    </citation>
    <scope>IDENTIFICATION</scope>
</reference>
<organism evidence="7">
    <name type="scientific">Strongyloides ratti</name>
    <name type="common">Parasitic roundworm</name>
    <dbReference type="NCBI Taxonomy" id="34506"/>
    <lineage>
        <taxon>Eukaryota</taxon>
        <taxon>Metazoa</taxon>
        <taxon>Ecdysozoa</taxon>
        <taxon>Nematoda</taxon>
        <taxon>Chromadorea</taxon>
        <taxon>Rhabditida</taxon>
        <taxon>Tylenchina</taxon>
        <taxon>Panagrolaimomorpha</taxon>
        <taxon>Strongyloidoidea</taxon>
        <taxon>Strongyloididae</taxon>
        <taxon>Strongyloides</taxon>
    </lineage>
</organism>
<evidence type="ECO:0000256" key="5">
    <source>
        <dbReference type="PROSITE-ProRule" id="PRU00125"/>
    </source>
</evidence>
<evidence type="ECO:0000256" key="1">
    <source>
        <dbReference type="ARBA" id="ARBA00022723"/>
    </source>
</evidence>
<evidence type="ECO:0000259" key="6">
    <source>
        <dbReference type="PROSITE" id="PS50023"/>
    </source>
</evidence>
<dbReference type="RefSeq" id="XP_024499185.1">
    <property type="nucleotide sequence ID" value="XM_024652118.1"/>
</dbReference>
<dbReference type="PANTHER" id="PTHR24207">
    <property type="entry name" value="ZYX102 PROTEIN"/>
    <property type="match status" value="1"/>
</dbReference>
<feature type="domain" description="LIM zinc-binding" evidence="6">
    <location>
        <begin position="508"/>
        <end position="568"/>
    </location>
</feature>
<keyword evidence="3 5" id="KW-0862">Zinc</keyword>
<dbReference type="SUPFAM" id="SSF57716">
    <property type="entry name" value="Glucocorticoid receptor-like (DNA-binding domain)"/>
    <property type="match status" value="2"/>
</dbReference>
<evidence type="ECO:0000256" key="3">
    <source>
        <dbReference type="ARBA" id="ARBA00022833"/>
    </source>
</evidence>
<dbReference type="GO" id="GO:0098609">
    <property type="term" value="P:cell-cell adhesion"/>
    <property type="evidence" value="ECO:0007669"/>
    <property type="project" value="TreeGrafter"/>
</dbReference>
<accession>A0A090KRG2</accession>
<evidence type="ECO:0000313" key="9">
    <source>
        <dbReference type="WBParaSite" id="SRAE_X000171700.1"/>
    </source>
</evidence>
<dbReference type="WBParaSite" id="SRAE_X000171700.1">
    <property type="protein sequence ID" value="SRAE_X000171700.1"/>
    <property type="gene ID" value="WBGene00267292"/>
</dbReference>
<feature type="domain" description="LIM zinc-binding" evidence="6">
    <location>
        <begin position="569"/>
        <end position="637"/>
    </location>
</feature>
<evidence type="ECO:0000256" key="2">
    <source>
        <dbReference type="ARBA" id="ARBA00022737"/>
    </source>
</evidence>
<evidence type="ECO:0000313" key="7">
    <source>
        <dbReference type="EMBL" id="CEF59975.1"/>
    </source>
</evidence>
<dbReference type="OrthoDB" id="25414at2759"/>
<dbReference type="PROSITE" id="PS50023">
    <property type="entry name" value="LIM_DOMAIN_2"/>
    <property type="match status" value="3"/>
</dbReference>
<dbReference type="PANTHER" id="PTHR24207:SF2">
    <property type="entry name" value="ZYX102 PROTEIN"/>
    <property type="match status" value="1"/>
</dbReference>
<keyword evidence="4 5" id="KW-0440">LIM domain</keyword>
<protein>
    <submittedName>
        <fullName evidence="7 9">Zyxin</fullName>
    </submittedName>
</protein>
<dbReference type="Pfam" id="PF00412">
    <property type="entry name" value="LIM"/>
    <property type="match status" value="3"/>
</dbReference>
<evidence type="ECO:0000313" key="10">
    <source>
        <dbReference type="WormBase" id="SRAE_X000171700"/>
    </source>
</evidence>
<dbReference type="EMBL" id="LN609396">
    <property type="protein sequence ID" value="CEF59975.1"/>
    <property type="molecule type" value="Genomic_DNA"/>
</dbReference>
<keyword evidence="1 5" id="KW-0479">Metal-binding</keyword>
<dbReference type="FunFam" id="2.10.110.10:FF:000057">
    <property type="entry name" value="Zyxin"/>
    <property type="match status" value="1"/>
</dbReference>
<dbReference type="GeneID" id="36384786"/>
<dbReference type="CDD" id="cd08368">
    <property type="entry name" value="LIM"/>
    <property type="match status" value="1"/>
</dbReference>
<dbReference type="Gene3D" id="2.10.110.10">
    <property type="entry name" value="Cysteine Rich Protein"/>
    <property type="match status" value="3"/>
</dbReference>
<dbReference type="PROSITE" id="PS00478">
    <property type="entry name" value="LIM_DOMAIN_1"/>
    <property type="match status" value="1"/>
</dbReference>
<keyword evidence="2" id="KW-0677">Repeat</keyword>
<dbReference type="Proteomes" id="UP000035682">
    <property type="component" value="Unplaced"/>
</dbReference>
<dbReference type="GO" id="GO:0046872">
    <property type="term" value="F:metal ion binding"/>
    <property type="evidence" value="ECO:0007669"/>
    <property type="project" value="UniProtKB-KW"/>
</dbReference>
<reference evidence="7" key="2">
    <citation type="submission" date="2014-09" db="EMBL/GenBank/DDBJ databases">
        <authorList>
            <person name="Aslett A.Martin."/>
        </authorList>
    </citation>
    <scope>NUCLEOTIDE SEQUENCE</scope>
    <source>
        <strain evidence="7">ED321 Heterogonic</strain>
    </source>
</reference>
<feature type="domain" description="LIM zinc-binding" evidence="6">
    <location>
        <begin position="448"/>
        <end position="507"/>
    </location>
</feature>
<dbReference type="InterPro" id="IPR001781">
    <property type="entry name" value="Znf_LIM"/>
</dbReference>
<dbReference type="AlphaFoldDB" id="A0A090KRG2"/>